<evidence type="ECO:0000313" key="2">
    <source>
        <dbReference type="Proteomes" id="UP000827872"/>
    </source>
</evidence>
<organism evidence="1 2">
    <name type="scientific">Sphaerodactylus townsendi</name>
    <dbReference type="NCBI Taxonomy" id="933632"/>
    <lineage>
        <taxon>Eukaryota</taxon>
        <taxon>Metazoa</taxon>
        <taxon>Chordata</taxon>
        <taxon>Craniata</taxon>
        <taxon>Vertebrata</taxon>
        <taxon>Euteleostomi</taxon>
        <taxon>Lepidosauria</taxon>
        <taxon>Squamata</taxon>
        <taxon>Bifurcata</taxon>
        <taxon>Gekkota</taxon>
        <taxon>Sphaerodactylidae</taxon>
        <taxon>Sphaerodactylus</taxon>
    </lineage>
</organism>
<proteinExistence type="predicted"/>
<protein>
    <submittedName>
        <fullName evidence="1">Uncharacterized protein</fullName>
    </submittedName>
</protein>
<comment type="caution">
    <text evidence="1">The sequence shown here is derived from an EMBL/GenBank/DDBJ whole genome shotgun (WGS) entry which is preliminary data.</text>
</comment>
<dbReference type="EMBL" id="CM037624">
    <property type="protein sequence ID" value="KAH8011067.1"/>
    <property type="molecule type" value="Genomic_DNA"/>
</dbReference>
<accession>A0ACB8FVN0</accession>
<dbReference type="Proteomes" id="UP000827872">
    <property type="component" value="Linkage Group LG11"/>
</dbReference>
<gene>
    <name evidence="1" type="ORF">K3G42_018111</name>
</gene>
<keyword evidence="2" id="KW-1185">Reference proteome</keyword>
<sequence>MCEANLEESASAFPSLAISAERDRPTGRGAAKDLPARELGLASQADEDRGIEELAGGQPSTTAWDLVETSLALLLEKFGRPIFGTFPDAS</sequence>
<name>A0ACB8FVN0_9SAUR</name>
<reference evidence="1" key="1">
    <citation type="submission" date="2021-08" db="EMBL/GenBank/DDBJ databases">
        <title>The first chromosome-level gecko genome reveals the dynamic sex chromosomes of Neotropical dwarf geckos (Sphaerodactylidae: Sphaerodactylus).</title>
        <authorList>
            <person name="Pinto B.J."/>
            <person name="Keating S.E."/>
            <person name="Gamble T."/>
        </authorList>
    </citation>
    <scope>NUCLEOTIDE SEQUENCE</scope>
    <source>
        <strain evidence="1">TG3544</strain>
    </source>
</reference>
<evidence type="ECO:0000313" key="1">
    <source>
        <dbReference type="EMBL" id="KAH8011067.1"/>
    </source>
</evidence>